<dbReference type="InterPro" id="IPR001753">
    <property type="entry name" value="Enoyl-CoA_hydra/iso"/>
</dbReference>
<organism evidence="2 3">
    <name type="scientific">Zavarzinia compransoris</name>
    <dbReference type="NCBI Taxonomy" id="1264899"/>
    <lineage>
        <taxon>Bacteria</taxon>
        <taxon>Pseudomonadati</taxon>
        <taxon>Pseudomonadota</taxon>
        <taxon>Alphaproteobacteria</taxon>
        <taxon>Rhodospirillales</taxon>
        <taxon>Zavarziniaceae</taxon>
        <taxon>Zavarzinia</taxon>
    </lineage>
</organism>
<comment type="similarity">
    <text evidence="1">Belongs to the enoyl-CoA hydratase/isomerase family.</text>
</comment>
<evidence type="ECO:0000313" key="3">
    <source>
        <dbReference type="Proteomes" id="UP000246077"/>
    </source>
</evidence>
<dbReference type="Pfam" id="PF00378">
    <property type="entry name" value="ECH_1"/>
    <property type="match status" value="1"/>
</dbReference>
<dbReference type="GO" id="GO:0003824">
    <property type="term" value="F:catalytic activity"/>
    <property type="evidence" value="ECO:0007669"/>
    <property type="project" value="UniProtKB-ARBA"/>
</dbReference>
<dbReference type="AlphaFoldDB" id="A0A317EA25"/>
<evidence type="ECO:0000256" key="1">
    <source>
        <dbReference type="ARBA" id="ARBA00005254"/>
    </source>
</evidence>
<evidence type="ECO:0000313" key="2">
    <source>
        <dbReference type="EMBL" id="PWR21995.1"/>
    </source>
</evidence>
<protein>
    <recommendedName>
        <fullName evidence="4">Enoyl-CoA hydratase</fullName>
    </recommendedName>
</protein>
<dbReference type="SUPFAM" id="SSF52096">
    <property type="entry name" value="ClpP/crotonase"/>
    <property type="match status" value="1"/>
</dbReference>
<comment type="caution">
    <text evidence="2">The sequence shown here is derived from an EMBL/GenBank/DDBJ whole genome shotgun (WGS) entry which is preliminary data.</text>
</comment>
<sequence>MARAPHRPDPQPGRPAVAECLLGLHRRAGGGLTVAAAVITLDRPAPRVARLLINRPDKRNAIDHAVRQAMTDALRELAADPGVRALVLGGTGGVFSAGGDLPSMAGLDEAAARERMAHIHNLCRLIAEAPCAVVSAIEGVGAGGAIGLALLGDEIIVGTGTRILFPFLKLGLTPDWGQMLTLPRRVGLPAARRLLTGGGPLDGAEAHRLGLADEVTADDAVMARAIERAAALAQLPRDALRRMNRRLEAPSATLAAELVREADDQARCLTGAEFAEGYGAFMNRRAADFTDL</sequence>
<dbReference type="Proteomes" id="UP000246077">
    <property type="component" value="Unassembled WGS sequence"/>
</dbReference>
<dbReference type="Gene3D" id="3.90.226.10">
    <property type="entry name" value="2-enoyl-CoA Hydratase, Chain A, domain 1"/>
    <property type="match status" value="1"/>
</dbReference>
<dbReference type="InterPro" id="IPR029045">
    <property type="entry name" value="ClpP/crotonase-like_dom_sf"/>
</dbReference>
<reference evidence="3" key="1">
    <citation type="submission" date="2018-05" db="EMBL/GenBank/DDBJ databases">
        <title>Zavarzinia sp. HR-AS.</title>
        <authorList>
            <person name="Lee Y."/>
            <person name="Jeon C.O."/>
        </authorList>
    </citation>
    <scope>NUCLEOTIDE SEQUENCE [LARGE SCALE GENOMIC DNA]</scope>
    <source>
        <strain evidence="3">DSM 1231</strain>
    </source>
</reference>
<dbReference type="Gene3D" id="1.10.12.10">
    <property type="entry name" value="Lyase 2-enoyl-coa Hydratase, Chain A, domain 2"/>
    <property type="match status" value="1"/>
</dbReference>
<keyword evidence="3" id="KW-1185">Reference proteome</keyword>
<dbReference type="PANTHER" id="PTHR43459:SF1">
    <property type="entry name" value="EG:BACN32G11.4 PROTEIN"/>
    <property type="match status" value="1"/>
</dbReference>
<dbReference type="PANTHER" id="PTHR43459">
    <property type="entry name" value="ENOYL-COA HYDRATASE"/>
    <property type="match status" value="1"/>
</dbReference>
<accession>A0A317EA25</accession>
<dbReference type="EMBL" id="QGLF01000002">
    <property type="protein sequence ID" value="PWR21995.1"/>
    <property type="molecule type" value="Genomic_DNA"/>
</dbReference>
<dbReference type="InterPro" id="IPR014748">
    <property type="entry name" value="Enoyl-CoA_hydra_C"/>
</dbReference>
<dbReference type="CDD" id="cd06558">
    <property type="entry name" value="crotonase-like"/>
    <property type="match status" value="1"/>
</dbReference>
<gene>
    <name evidence="2" type="ORF">DKG75_08430</name>
</gene>
<proteinExistence type="inferred from homology"/>
<evidence type="ECO:0008006" key="4">
    <source>
        <dbReference type="Google" id="ProtNLM"/>
    </source>
</evidence>
<name>A0A317EA25_9PROT</name>